<evidence type="ECO:0000313" key="3">
    <source>
        <dbReference type="Proteomes" id="UP001141434"/>
    </source>
</evidence>
<gene>
    <name evidence="2" type="ORF">NUU61_006944</name>
</gene>
<protein>
    <submittedName>
        <fullName evidence="2">Uncharacterized protein</fullName>
    </submittedName>
</protein>
<dbReference type="RefSeq" id="XP_056510271.1">
    <property type="nucleotide sequence ID" value="XM_056657471.1"/>
</dbReference>
<sequence length="401" mass="46155">MWRTMPMSPARWSSRVYLCFFILSWSLISEAAYIDSSCKAVKFDKNGDMGPHDVRNTIDQAVNQAGDMSEEAVSLMDDWRRSKATNTQAKDYETLWFDRTRTILTYTAFYGRASTRSSKLPEDRRWRDLRGNLYSLRSWVKGSKRSNQASAIYCGDDHLEKKKGPTGRTQYWDTVIKEFWPPGKKACRDRPRAEGTHRTISENGKKYILICPTIFASTMQPTLDKESQTRDWSQKKYGDKRDLESWRVNSLSDALLFDLTEYLLGYQVQPICGTVSRFKLPDTDEAMGYDGCRALLRQNWDRDSNPVSANPDSLVLFVRALWMYRNDWSSGIARSENDLIAATVLGDYDHVLNDEEPGPGSKYLTRYPAPKIPGVSKITKDYPFQYRPSISYLEDKLGGWV</sequence>
<dbReference type="EMBL" id="JAPMSZ010000009">
    <property type="protein sequence ID" value="KAJ5092074.1"/>
    <property type="molecule type" value="Genomic_DNA"/>
</dbReference>
<name>A0A9W9F1X5_9EURO</name>
<dbReference type="GeneID" id="81396640"/>
<evidence type="ECO:0000313" key="2">
    <source>
        <dbReference type="EMBL" id="KAJ5092074.1"/>
    </source>
</evidence>
<dbReference type="Proteomes" id="UP001141434">
    <property type="component" value="Unassembled WGS sequence"/>
</dbReference>
<accession>A0A9W9F1X5</accession>
<comment type="caution">
    <text evidence="2">The sequence shown here is derived from an EMBL/GenBank/DDBJ whole genome shotgun (WGS) entry which is preliminary data.</text>
</comment>
<reference evidence="2" key="1">
    <citation type="submission" date="2022-11" db="EMBL/GenBank/DDBJ databases">
        <authorList>
            <person name="Petersen C."/>
        </authorList>
    </citation>
    <scope>NUCLEOTIDE SEQUENCE</scope>
    <source>
        <strain evidence="2">IBT 34128</strain>
    </source>
</reference>
<feature type="chain" id="PRO_5040899476" evidence="1">
    <location>
        <begin position="32"/>
        <end position="401"/>
    </location>
</feature>
<reference evidence="2" key="2">
    <citation type="journal article" date="2023" name="IMA Fungus">
        <title>Comparative genomic study of the Penicillium genus elucidates a diverse pangenome and 15 lateral gene transfer events.</title>
        <authorList>
            <person name="Petersen C."/>
            <person name="Sorensen T."/>
            <person name="Nielsen M.R."/>
            <person name="Sondergaard T.E."/>
            <person name="Sorensen J.L."/>
            <person name="Fitzpatrick D.A."/>
            <person name="Frisvad J.C."/>
            <person name="Nielsen K.L."/>
        </authorList>
    </citation>
    <scope>NUCLEOTIDE SEQUENCE</scope>
    <source>
        <strain evidence="2">IBT 34128</strain>
    </source>
</reference>
<evidence type="ECO:0000256" key="1">
    <source>
        <dbReference type="SAM" id="SignalP"/>
    </source>
</evidence>
<keyword evidence="3" id="KW-1185">Reference proteome</keyword>
<proteinExistence type="predicted"/>
<keyword evidence="1" id="KW-0732">Signal</keyword>
<dbReference type="AlphaFoldDB" id="A0A9W9F1X5"/>
<feature type="signal peptide" evidence="1">
    <location>
        <begin position="1"/>
        <end position="31"/>
    </location>
</feature>
<organism evidence="2 3">
    <name type="scientific">Penicillium alfredii</name>
    <dbReference type="NCBI Taxonomy" id="1506179"/>
    <lineage>
        <taxon>Eukaryota</taxon>
        <taxon>Fungi</taxon>
        <taxon>Dikarya</taxon>
        <taxon>Ascomycota</taxon>
        <taxon>Pezizomycotina</taxon>
        <taxon>Eurotiomycetes</taxon>
        <taxon>Eurotiomycetidae</taxon>
        <taxon>Eurotiales</taxon>
        <taxon>Aspergillaceae</taxon>
        <taxon>Penicillium</taxon>
    </lineage>
</organism>